<feature type="coiled-coil region" evidence="1">
    <location>
        <begin position="573"/>
        <end position="600"/>
    </location>
</feature>
<proteinExistence type="predicted"/>
<gene>
    <name evidence="2" type="ORF">OEZ85_011514</name>
</gene>
<dbReference type="Proteomes" id="UP001244341">
    <property type="component" value="Chromosome 3b"/>
</dbReference>
<dbReference type="SUPFAM" id="SSF48371">
    <property type="entry name" value="ARM repeat"/>
    <property type="match status" value="1"/>
</dbReference>
<organism evidence="2 3">
    <name type="scientific">Tetradesmus obliquus</name>
    <name type="common">Green alga</name>
    <name type="synonym">Acutodesmus obliquus</name>
    <dbReference type="NCBI Taxonomy" id="3088"/>
    <lineage>
        <taxon>Eukaryota</taxon>
        <taxon>Viridiplantae</taxon>
        <taxon>Chlorophyta</taxon>
        <taxon>core chlorophytes</taxon>
        <taxon>Chlorophyceae</taxon>
        <taxon>CS clade</taxon>
        <taxon>Sphaeropleales</taxon>
        <taxon>Scenedesmaceae</taxon>
        <taxon>Tetradesmus</taxon>
    </lineage>
</organism>
<keyword evidence="3" id="KW-1185">Reference proteome</keyword>
<evidence type="ECO:0000313" key="2">
    <source>
        <dbReference type="EMBL" id="WIA11396.1"/>
    </source>
</evidence>
<name>A0ABY8TQK1_TETOB</name>
<protein>
    <submittedName>
        <fullName evidence="2">Uncharacterized protein</fullName>
    </submittedName>
</protein>
<sequence length="668" mass="70417">MLGSKPTLQHMMQMMQLGGEQQRRATQVLSAVSREAAMSGPAAASVLVEVVAQQRQGIKALISSMACSSDSILSHAAASVIVGLAATAQLHPGPEATAITEAWFEAVIGIQEPPGMAVLLQSLHTPVIADAAALAVMTFAVAVPGRLLAALLRPQHRRGLQSLLRGLDSSRRVVALLSSAALEGMLGAADSVQLGAMLQHLLRCVQQQSSEAARLVFSISVMPAGLQLLLGHMRLLLQLLLSPGPFQRFAGNVLWRLSQLPQGAQAMIQRGVPMLLEVIQRGSEDVQVAGAVISGVLASSEDGLAAFAAHVPQLLAAAQPHHRTEVTAQAMRIILVLASRGGAAGQAAVLQHAPAVLHVMLHRQHPDAATDAGNTIVTLLQRPEGLTALSGVQHVDTLLQVVHQRGPALACAARCLAQLANAMPSCRQLLAHPRRQAMLGCVVSSLLASVGQLYDASQQAAAAAAAVPEQAAAAVPMALDASGTEAREAFEPVFWICAAAGACEVVPGYIPQLVALLQRCTWLTVSVYDCLLQLSCFQQGRLALARYLSTVQRCVQARIDERDSSIADAAALAASLRDLAARVQQAVQQLQREQQTTEGRRNHAAKLLADLHGSCRKKQRGSSSSRGVIAPSQGQAKELVLWLRGVATLQVQNERLLLQLQMIGAPAL</sequence>
<keyword evidence="1" id="KW-0175">Coiled coil</keyword>
<accession>A0ABY8TQK1</accession>
<dbReference type="InterPro" id="IPR016024">
    <property type="entry name" value="ARM-type_fold"/>
</dbReference>
<evidence type="ECO:0000256" key="1">
    <source>
        <dbReference type="SAM" id="Coils"/>
    </source>
</evidence>
<reference evidence="2 3" key="1">
    <citation type="submission" date="2023-05" db="EMBL/GenBank/DDBJ databases">
        <title>A 100% complete, gapless, phased diploid assembly of the Scenedesmus obliquus UTEX 3031 genome.</title>
        <authorList>
            <person name="Biondi T.C."/>
            <person name="Hanschen E.R."/>
            <person name="Kwon T."/>
            <person name="Eng W."/>
            <person name="Kruse C.P.S."/>
            <person name="Koehler S.I."/>
            <person name="Kunde Y."/>
            <person name="Gleasner C.D."/>
            <person name="You Mak K.T."/>
            <person name="Polle J."/>
            <person name="Hovde B.T."/>
            <person name="Starkenburg S.R."/>
        </authorList>
    </citation>
    <scope>NUCLEOTIDE SEQUENCE [LARGE SCALE GENOMIC DNA]</scope>
    <source>
        <strain evidence="2 3">DOE0152z</strain>
    </source>
</reference>
<dbReference type="EMBL" id="CP126210">
    <property type="protein sequence ID" value="WIA11396.1"/>
    <property type="molecule type" value="Genomic_DNA"/>
</dbReference>
<evidence type="ECO:0000313" key="3">
    <source>
        <dbReference type="Proteomes" id="UP001244341"/>
    </source>
</evidence>